<organism evidence="2 3">
    <name type="scientific">Meloidogyne floridensis</name>
    <dbReference type="NCBI Taxonomy" id="298350"/>
    <lineage>
        <taxon>Eukaryota</taxon>
        <taxon>Metazoa</taxon>
        <taxon>Ecdysozoa</taxon>
        <taxon>Nematoda</taxon>
        <taxon>Chromadorea</taxon>
        <taxon>Rhabditida</taxon>
        <taxon>Tylenchina</taxon>
        <taxon>Tylenchomorpha</taxon>
        <taxon>Tylenchoidea</taxon>
        <taxon>Meloidogynidae</taxon>
        <taxon>Meloidogyninae</taxon>
        <taxon>Meloidogyne</taxon>
    </lineage>
</organism>
<dbReference type="AlphaFoldDB" id="A0A915NGA5"/>
<evidence type="ECO:0000313" key="3">
    <source>
        <dbReference type="WBParaSite" id="scf7180000416654.g551"/>
    </source>
</evidence>
<dbReference type="WBParaSite" id="scf7180000416654.g551">
    <property type="protein sequence ID" value="scf7180000416654.g551"/>
    <property type="gene ID" value="scf7180000416654.g551"/>
</dbReference>
<proteinExistence type="predicted"/>
<name>A0A915NGA5_9BILA</name>
<evidence type="ECO:0000313" key="2">
    <source>
        <dbReference type="Proteomes" id="UP000887560"/>
    </source>
</evidence>
<sequence>QLADIERILLLKTELTNTLASQLDEAAKRSKVEDDSHQLERDLFRRRIEELGRIAERVPILESEIEKALSEKSKCELRLRDVEERLDDTMEKSLENALKREKAQECYWTERMDAVDRERREITAQLEHERRRAADERLKWALERADLERRLTSAIEHAEELFSKLNCPKRDVQIEVRPRTSNKYVFCRPNQRDQQVDNADLRDEQLEELVDE</sequence>
<protein>
    <submittedName>
        <fullName evidence="3">Uncharacterized protein</fullName>
    </submittedName>
</protein>
<keyword evidence="2" id="KW-1185">Reference proteome</keyword>
<accession>A0A915NGA5</accession>
<keyword evidence="1" id="KW-0175">Coiled coil</keyword>
<feature type="coiled-coil region" evidence="1">
    <location>
        <begin position="65"/>
        <end position="132"/>
    </location>
</feature>
<reference evidence="3" key="1">
    <citation type="submission" date="2022-11" db="UniProtKB">
        <authorList>
            <consortium name="WormBaseParasite"/>
        </authorList>
    </citation>
    <scope>IDENTIFICATION</scope>
</reference>
<dbReference type="Proteomes" id="UP000887560">
    <property type="component" value="Unplaced"/>
</dbReference>
<evidence type="ECO:0000256" key="1">
    <source>
        <dbReference type="SAM" id="Coils"/>
    </source>
</evidence>